<accession>A0A5B1CE69</accession>
<dbReference type="AlphaFoldDB" id="A0A5B1CE69"/>
<keyword evidence="2" id="KW-1185">Reference proteome</keyword>
<proteinExistence type="predicted"/>
<dbReference type="Gene3D" id="2.20.25.10">
    <property type="match status" value="1"/>
</dbReference>
<evidence type="ECO:0008006" key="3">
    <source>
        <dbReference type="Google" id="ProtNLM"/>
    </source>
</evidence>
<reference evidence="1 2" key="1">
    <citation type="submission" date="2019-08" db="EMBL/GenBank/DDBJ databases">
        <title>Deep-cultivation of Planctomycetes and their phenomic and genomic characterization uncovers novel biology.</title>
        <authorList>
            <person name="Wiegand S."/>
            <person name="Jogler M."/>
            <person name="Boedeker C."/>
            <person name="Pinto D."/>
            <person name="Vollmers J."/>
            <person name="Rivas-Marin E."/>
            <person name="Kohn T."/>
            <person name="Peeters S.H."/>
            <person name="Heuer A."/>
            <person name="Rast P."/>
            <person name="Oberbeckmann S."/>
            <person name="Bunk B."/>
            <person name="Jeske O."/>
            <person name="Meyerdierks A."/>
            <person name="Storesund J.E."/>
            <person name="Kallscheuer N."/>
            <person name="Luecker S."/>
            <person name="Lage O.M."/>
            <person name="Pohl T."/>
            <person name="Merkel B.J."/>
            <person name="Hornburger P."/>
            <person name="Mueller R.-W."/>
            <person name="Bruemmer F."/>
            <person name="Labrenz M."/>
            <person name="Spormann A.M."/>
            <person name="Op Den Camp H."/>
            <person name="Overmann J."/>
            <person name="Amann R."/>
            <person name="Jetten M.S.M."/>
            <person name="Mascher T."/>
            <person name="Medema M.H."/>
            <person name="Devos D.P."/>
            <person name="Kaster A.-K."/>
            <person name="Ovreas L."/>
            <person name="Rohde M."/>
            <person name="Galperin M.Y."/>
            <person name="Jogler C."/>
        </authorList>
    </citation>
    <scope>NUCLEOTIDE SEQUENCE [LARGE SCALE GENOMIC DNA]</scope>
    <source>
        <strain evidence="1 2">LF1</strain>
    </source>
</reference>
<dbReference type="SUPFAM" id="SSF158997">
    <property type="entry name" value="Trm112p-like"/>
    <property type="match status" value="1"/>
</dbReference>
<sequence length="84" mass="9206">MIDPKLLSLLRCPTGGGALTIADESLTNRLNQMIEQGDGKVRDRMDQPVETVVDGGLVDENKQWLYPIRMGIPTLVADQAIAIE</sequence>
<comment type="caution">
    <text evidence="1">The sequence shown here is derived from an EMBL/GenBank/DDBJ whole genome shotgun (WGS) entry which is preliminary data.</text>
</comment>
<evidence type="ECO:0000313" key="2">
    <source>
        <dbReference type="Proteomes" id="UP000322699"/>
    </source>
</evidence>
<organism evidence="1 2">
    <name type="scientific">Rubripirellula obstinata</name>
    <dbReference type="NCBI Taxonomy" id="406547"/>
    <lineage>
        <taxon>Bacteria</taxon>
        <taxon>Pseudomonadati</taxon>
        <taxon>Planctomycetota</taxon>
        <taxon>Planctomycetia</taxon>
        <taxon>Pirellulales</taxon>
        <taxon>Pirellulaceae</taxon>
        <taxon>Rubripirellula</taxon>
    </lineage>
</organism>
<dbReference type="EMBL" id="VRLW01000001">
    <property type="protein sequence ID" value="KAA1258876.1"/>
    <property type="molecule type" value="Genomic_DNA"/>
</dbReference>
<dbReference type="Proteomes" id="UP000322699">
    <property type="component" value="Unassembled WGS sequence"/>
</dbReference>
<dbReference type="RefSeq" id="WP_068264522.1">
    <property type="nucleotide sequence ID" value="NZ_LWSK01000062.1"/>
</dbReference>
<name>A0A5B1CE69_9BACT</name>
<protein>
    <recommendedName>
        <fullName evidence="3">Trm112p-like protein</fullName>
    </recommendedName>
</protein>
<evidence type="ECO:0000313" key="1">
    <source>
        <dbReference type="EMBL" id="KAA1258876.1"/>
    </source>
</evidence>
<dbReference type="OrthoDB" id="9812205at2"/>
<gene>
    <name evidence="1" type="ORF">LF1_14000</name>
</gene>